<gene>
    <name evidence="2" type="ORF">A8990_12081</name>
</gene>
<organism evidence="2 3">
    <name type="scientific">Paenibacillus taihuensis</name>
    <dbReference type="NCBI Taxonomy" id="1156355"/>
    <lineage>
        <taxon>Bacteria</taxon>
        <taxon>Bacillati</taxon>
        <taxon>Bacillota</taxon>
        <taxon>Bacilli</taxon>
        <taxon>Bacillales</taxon>
        <taxon>Paenibacillaceae</taxon>
        <taxon>Paenibacillus</taxon>
    </lineage>
</organism>
<sequence length="54" mass="5847">MSNAGHRHRSGEKVTESGHYIDNDGGHVVLQAGDTFPNCPKSGKATTWKHESTL</sequence>
<dbReference type="EMBL" id="QTTN01000020">
    <property type="protein sequence ID" value="REE81035.1"/>
    <property type="molecule type" value="Genomic_DNA"/>
</dbReference>
<feature type="region of interest" description="Disordered" evidence="1">
    <location>
        <begin position="1"/>
        <end position="54"/>
    </location>
</feature>
<reference evidence="2 3" key="1">
    <citation type="submission" date="2018-08" db="EMBL/GenBank/DDBJ databases">
        <title>Genomic Encyclopedia of Type Strains, Phase III (KMG-III): the genomes of soil and plant-associated and newly described type strains.</title>
        <authorList>
            <person name="Whitman W."/>
        </authorList>
    </citation>
    <scope>NUCLEOTIDE SEQUENCE [LARGE SCALE GENOMIC DNA]</scope>
    <source>
        <strain evidence="2 3">CGMCC 1.10966</strain>
    </source>
</reference>
<evidence type="ECO:0000313" key="3">
    <source>
        <dbReference type="Proteomes" id="UP000256304"/>
    </source>
</evidence>
<evidence type="ECO:0000256" key="1">
    <source>
        <dbReference type="SAM" id="MobiDB-lite"/>
    </source>
</evidence>
<dbReference type="AlphaFoldDB" id="A0A3D9RWI5"/>
<feature type="compositionally biased region" description="Basic residues" evidence="1">
    <location>
        <begin position="1"/>
        <end position="10"/>
    </location>
</feature>
<dbReference type="RefSeq" id="WP_181909637.1">
    <property type="nucleotide sequence ID" value="NZ_QTTN01000020.1"/>
</dbReference>
<evidence type="ECO:0000313" key="2">
    <source>
        <dbReference type="EMBL" id="REE81035.1"/>
    </source>
</evidence>
<feature type="compositionally biased region" description="Basic and acidic residues" evidence="1">
    <location>
        <begin position="11"/>
        <end position="25"/>
    </location>
</feature>
<dbReference type="Proteomes" id="UP000256304">
    <property type="component" value="Unassembled WGS sequence"/>
</dbReference>
<comment type="caution">
    <text evidence="2">The sequence shown here is derived from an EMBL/GenBank/DDBJ whole genome shotgun (WGS) entry which is preliminary data.</text>
</comment>
<proteinExistence type="predicted"/>
<name>A0A3D9RWI5_9BACL</name>
<dbReference type="InterPro" id="IPR025549">
    <property type="entry name" value="YjzC"/>
</dbReference>
<evidence type="ECO:0008006" key="4">
    <source>
        <dbReference type="Google" id="ProtNLM"/>
    </source>
</evidence>
<accession>A0A3D9RWI5</accession>
<dbReference type="Pfam" id="PF14168">
    <property type="entry name" value="YjzC"/>
    <property type="match status" value="1"/>
</dbReference>
<protein>
    <recommendedName>
        <fullName evidence="4">YjzC-like protein</fullName>
    </recommendedName>
</protein>
<keyword evidence="3" id="KW-1185">Reference proteome</keyword>